<protein>
    <recommendedName>
        <fullName evidence="1">Phytase-like domain-containing protein</fullName>
    </recommendedName>
</protein>
<dbReference type="RefSeq" id="WP_048884544.1">
    <property type="nucleotide sequence ID" value="NZ_CP011310.1"/>
</dbReference>
<evidence type="ECO:0000259" key="1">
    <source>
        <dbReference type="Pfam" id="PF13449"/>
    </source>
</evidence>
<name>A0A0H4V8I9_9SPHN</name>
<gene>
    <name evidence="2" type="ORF">CP97_00985</name>
</gene>
<evidence type="ECO:0000313" key="3">
    <source>
        <dbReference type="Proteomes" id="UP000059113"/>
    </source>
</evidence>
<dbReference type="STRING" id="1648404.CP97_00985"/>
<reference evidence="2 3" key="1">
    <citation type="journal article" date="2015" name="Int. J. Syst. Evol. Microbiol.">
        <title>Erythrobacter atlanticus sp. nov., a bacterium from ocean sediment able to degrade polycyclic aromatic hydrocarbons.</title>
        <authorList>
            <person name="Zhuang L."/>
            <person name="Liu Y."/>
            <person name="Wang L."/>
            <person name="Wang W."/>
            <person name="Shao Z."/>
        </authorList>
    </citation>
    <scope>NUCLEOTIDE SEQUENCE [LARGE SCALE GENOMIC DNA]</scope>
    <source>
        <strain evidence="3">s21-N3</strain>
    </source>
</reference>
<proteinExistence type="predicted"/>
<accession>A0A0H4V8I9</accession>
<evidence type="ECO:0000313" key="2">
    <source>
        <dbReference type="EMBL" id="AKQ40927.2"/>
    </source>
</evidence>
<dbReference type="Pfam" id="PF13449">
    <property type="entry name" value="Phytase-like"/>
    <property type="match status" value="1"/>
</dbReference>
<dbReference type="OrthoDB" id="9798693at2"/>
<keyword evidence="3" id="KW-1185">Reference proteome</keyword>
<dbReference type="EMBL" id="CP011310">
    <property type="protein sequence ID" value="AKQ40927.2"/>
    <property type="molecule type" value="Genomic_DNA"/>
</dbReference>
<dbReference type="Proteomes" id="UP000059113">
    <property type="component" value="Chromosome"/>
</dbReference>
<dbReference type="InterPro" id="IPR027372">
    <property type="entry name" value="Phytase-like_dom"/>
</dbReference>
<reference evidence="3" key="2">
    <citation type="submission" date="2015-04" db="EMBL/GenBank/DDBJ databases">
        <title>The complete genome sequence of Erythrobacter sp. s21-N3.</title>
        <authorList>
            <person name="Zhuang L."/>
            <person name="Liu Y."/>
            <person name="Shao Z."/>
        </authorList>
    </citation>
    <scope>NUCLEOTIDE SEQUENCE [LARGE SCALE GENOMIC DNA]</scope>
    <source>
        <strain evidence="3">s21-N3</strain>
    </source>
</reference>
<dbReference type="AlphaFoldDB" id="A0A0H4V8I9"/>
<sequence length="349" mass="38066">MFAPHADSRLTGGRIRAKRLLAALALALSLAPGTFIRTELPQNFDDNLYVEAVSDLPETVSANGFRREGVWHLTSPNIEFGGYSALLVPGAGKADLWAFSDRGSRLILSAPDGQSRQTPRLSRVGNRGRLRGTIPDIEAAAHDESTGSYWLAFENSNAIIRYSVASELEALREPPEWRDWPANSGAEAMERLPDGRFIVLQEASNTGLVFDGDPTGDVASFEFRYELPGDYAATDLATLPDGRVLILLRRLAFGYPPFTAALAIGDPRDLAAGHDLPISMLVNLDTLLPRENYEGLAIAPQDDGAIVLWIIADDNRASFQRTLLAKLVWAAPDAHEKAREEIPRAPSNP</sequence>
<dbReference type="SUPFAM" id="SSF63829">
    <property type="entry name" value="Calcium-dependent phosphotriesterase"/>
    <property type="match status" value="1"/>
</dbReference>
<feature type="domain" description="Phytase-like" evidence="1">
    <location>
        <begin position="79"/>
        <end position="315"/>
    </location>
</feature>
<organism evidence="2 3">
    <name type="scientific">Aurantiacibacter atlanticus</name>
    <dbReference type="NCBI Taxonomy" id="1648404"/>
    <lineage>
        <taxon>Bacteria</taxon>
        <taxon>Pseudomonadati</taxon>
        <taxon>Pseudomonadota</taxon>
        <taxon>Alphaproteobacteria</taxon>
        <taxon>Sphingomonadales</taxon>
        <taxon>Erythrobacteraceae</taxon>
        <taxon>Aurantiacibacter</taxon>
    </lineage>
</organism>
<dbReference type="KEGG" id="ery:CP97_00985"/>